<protein>
    <submittedName>
        <fullName evidence="1">Uncharacterized protein</fullName>
    </submittedName>
</protein>
<sequence>MQTNMNQPKTYCNGQILIDLAPFEARPSHWVDAPKVMRPDGAVLVDLTQTFWDLQSVAESPAEVALTLRRYPGDRGSAVARIVVASGEIDVEGELTPAPEVVRCLEAHYQSAKH</sequence>
<dbReference type="Proteomes" id="UP000077927">
    <property type="component" value="Chromosome 2"/>
</dbReference>
<evidence type="ECO:0000313" key="2">
    <source>
        <dbReference type="Proteomes" id="UP000077927"/>
    </source>
</evidence>
<name>A0AAC9FU60_9RALS</name>
<dbReference type="EMBL" id="CP012606">
    <property type="protein sequence ID" value="ANH76949.1"/>
    <property type="molecule type" value="Genomic_DNA"/>
</dbReference>
<dbReference type="AlphaFoldDB" id="A0AAC9FU60"/>
<gene>
    <name evidence="1" type="ORF">ACS15_4905</name>
</gene>
<accession>A0AAC9FU60</accession>
<dbReference type="KEGG" id="rin:ACS15_4905"/>
<evidence type="ECO:0000313" key="1">
    <source>
        <dbReference type="EMBL" id="ANH76949.1"/>
    </source>
</evidence>
<proteinExistence type="predicted"/>
<organism evidence="1 2">
    <name type="scientific">Ralstonia insidiosa</name>
    <dbReference type="NCBI Taxonomy" id="190721"/>
    <lineage>
        <taxon>Bacteria</taxon>
        <taxon>Pseudomonadati</taxon>
        <taxon>Pseudomonadota</taxon>
        <taxon>Betaproteobacteria</taxon>
        <taxon>Burkholderiales</taxon>
        <taxon>Burkholderiaceae</taxon>
        <taxon>Ralstonia</taxon>
    </lineage>
</organism>
<reference evidence="1 2" key="1">
    <citation type="submission" date="2015-09" db="EMBL/GenBank/DDBJ databases">
        <authorList>
            <person name="Xu Y."/>
            <person name="Nagy A."/>
            <person name="Liu N.T."/>
            <person name="Nou X."/>
        </authorList>
    </citation>
    <scope>NUCLEOTIDE SEQUENCE [LARGE SCALE GENOMIC DNA]</scope>
    <source>
        <strain evidence="1 2">FC1138</strain>
    </source>
</reference>